<dbReference type="AlphaFoldDB" id="A0A9D1UH18"/>
<dbReference type="InterPro" id="IPR050250">
    <property type="entry name" value="Macrolide_Exporter_MacB"/>
</dbReference>
<keyword evidence="3 7" id="KW-0812">Transmembrane</keyword>
<comment type="similarity">
    <text evidence="6">Belongs to the ABC-4 integral membrane protein family.</text>
</comment>
<evidence type="ECO:0000313" key="10">
    <source>
        <dbReference type="EMBL" id="HIW86115.1"/>
    </source>
</evidence>
<organism evidence="10 11">
    <name type="scientific">Candidatus Eubacterium faecipullorum</name>
    <dbReference type="NCBI Taxonomy" id="2838571"/>
    <lineage>
        <taxon>Bacteria</taxon>
        <taxon>Bacillati</taxon>
        <taxon>Bacillota</taxon>
        <taxon>Clostridia</taxon>
        <taxon>Eubacteriales</taxon>
        <taxon>Eubacteriaceae</taxon>
        <taxon>Eubacterium</taxon>
    </lineage>
</organism>
<protein>
    <submittedName>
        <fullName evidence="10">ABC transporter permease</fullName>
    </submittedName>
</protein>
<dbReference type="GO" id="GO:0022857">
    <property type="term" value="F:transmembrane transporter activity"/>
    <property type="evidence" value="ECO:0007669"/>
    <property type="project" value="TreeGrafter"/>
</dbReference>
<keyword evidence="5 7" id="KW-0472">Membrane</keyword>
<evidence type="ECO:0000256" key="7">
    <source>
        <dbReference type="SAM" id="Phobius"/>
    </source>
</evidence>
<evidence type="ECO:0000256" key="1">
    <source>
        <dbReference type="ARBA" id="ARBA00004651"/>
    </source>
</evidence>
<feature type="transmembrane region" description="Helical" evidence="7">
    <location>
        <begin position="404"/>
        <end position="425"/>
    </location>
</feature>
<proteinExistence type="inferred from homology"/>
<dbReference type="Proteomes" id="UP000824205">
    <property type="component" value="Unassembled WGS sequence"/>
</dbReference>
<feature type="domain" description="ABC3 transporter permease C-terminal" evidence="8">
    <location>
        <begin position="309"/>
        <end position="435"/>
    </location>
</feature>
<feature type="domain" description="MacB-like periplasmic core" evidence="9">
    <location>
        <begin position="23"/>
        <end position="280"/>
    </location>
</feature>
<dbReference type="EMBL" id="DXGE01000027">
    <property type="protein sequence ID" value="HIW86115.1"/>
    <property type="molecule type" value="Genomic_DNA"/>
</dbReference>
<dbReference type="PANTHER" id="PTHR30572">
    <property type="entry name" value="MEMBRANE COMPONENT OF TRANSPORTER-RELATED"/>
    <property type="match status" value="1"/>
</dbReference>
<feature type="transmembrane region" description="Helical" evidence="7">
    <location>
        <begin position="305"/>
        <end position="331"/>
    </location>
</feature>
<evidence type="ECO:0000259" key="8">
    <source>
        <dbReference type="Pfam" id="PF02687"/>
    </source>
</evidence>
<name>A0A9D1UH18_9FIRM</name>
<evidence type="ECO:0000313" key="11">
    <source>
        <dbReference type="Proteomes" id="UP000824205"/>
    </source>
</evidence>
<evidence type="ECO:0000256" key="6">
    <source>
        <dbReference type="ARBA" id="ARBA00038076"/>
    </source>
</evidence>
<evidence type="ECO:0000259" key="9">
    <source>
        <dbReference type="Pfam" id="PF12704"/>
    </source>
</evidence>
<dbReference type="InterPro" id="IPR025857">
    <property type="entry name" value="MacB_PCD"/>
</dbReference>
<dbReference type="InterPro" id="IPR003838">
    <property type="entry name" value="ABC3_permease_C"/>
</dbReference>
<evidence type="ECO:0000256" key="5">
    <source>
        <dbReference type="ARBA" id="ARBA00023136"/>
    </source>
</evidence>
<feature type="transmembrane region" description="Helical" evidence="7">
    <location>
        <begin position="352"/>
        <end position="384"/>
    </location>
</feature>
<reference evidence="10" key="2">
    <citation type="submission" date="2021-04" db="EMBL/GenBank/DDBJ databases">
        <authorList>
            <person name="Gilroy R."/>
        </authorList>
    </citation>
    <scope>NUCLEOTIDE SEQUENCE</scope>
    <source>
        <strain evidence="10">421</strain>
    </source>
</reference>
<reference evidence="10" key="1">
    <citation type="journal article" date="2021" name="PeerJ">
        <title>Extensive microbial diversity within the chicken gut microbiome revealed by metagenomics and culture.</title>
        <authorList>
            <person name="Gilroy R."/>
            <person name="Ravi A."/>
            <person name="Getino M."/>
            <person name="Pursley I."/>
            <person name="Horton D.L."/>
            <person name="Alikhan N.F."/>
            <person name="Baker D."/>
            <person name="Gharbi K."/>
            <person name="Hall N."/>
            <person name="Watson M."/>
            <person name="Adriaenssens E.M."/>
            <person name="Foster-Nyarko E."/>
            <person name="Jarju S."/>
            <person name="Secka A."/>
            <person name="Antonio M."/>
            <person name="Oren A."/>
            <person name="Chaudhuri R.R."/>
            <person name="La Ragione R."/>
            <person name="Hildebrand F."/>
            <person name="Pallen M.J."/>
        </authorList>
    </citation>
    <scope>NUCLEOTIDE SEQUENCE</scope>
    <source>
        <strain evidence="10">421</strain>
    </source>
</reference>
<comment type="caution">
    <text evidence="10">The sequence shown here is derived from an EMBL/GenBank/DDBJ whole genome shotgun (WGS) entry which is preliminary data.</text>
</comment>
<keyword evidence="4 7" id="KW-1133">Transmembrane helix</keyword>
<dbReference type="GO" id="GO:0005886">
    <property type="term" value="C:plasma membrane"/>
    <property type="evidence" value="ECO:0007669"/>
    <property type="project" value="UniProtKB-SubCell"/>
</dbReference>
<feature type="transmembrane region" description="Helical" evidence="7">
    <location>
        <begin position="21"/>
        <end position="45"/>
    </location>
</feature>
<keyword evidence="2" id="KW-1003">Cell membrane</keyword>
<dbReference type="Pfam" id="PF02687">
    <property type="entry name" value="FtsX"/>
    <property type="match status" value="1"/>
</dbReference>
<sequence>MKKSDIFKMALKNLKGRRSRTKLTVTGVVIGTCAIVIMISIGAGINQTLTAQYKNSSSATRISVSKDTAAQESGSEQPPLNESAVEYFSGIEGVETVLPVINMTEYVSVTRGKYNFSGGNVMAVDFEALSKLGVKAQGGELKTSSDIYTVYFGDAAAVSFTDNQGNAVKSEYDEDDNLVYCEIDPLKDSFYISPASSDESTTAASGAAEHKIRVAGLTVDSGSTGMDTSNSIFIDMRLAQKLIREYNAVNGKPNTKPEYTEILVFANDIENVKAVQDTIGATGLSTYSNEDEQDYIKRIMTAVQLVLGAIGAVSMLVAAFGISNTMVMAVYERTKEIGVMKVIGCDTADIKAVFLCEAGMIGFLGGAIGVLISIAVSLLANLAAGAVMSSLSGTESGSITISSVPLWLVLFGIGFSVLIGVISGISPANRAVKVSALKAIHNE</sequence>
<dbReference type="PANTHER" id="PTHR30572:SF4">
    <property type="entry name" value="ABC TRANSPORTER PERMEASE YTRF"/>
    <property type="match status" value="1"/>
</dbReference>
<dbReference type="Pfam" id="PF12704">
    <property type="entry name" value="MacB_PCD"/>
    <property type="match status" value="1"/>
</dbReference>
<evidence type="ECO:0000256" key="2">
    <source>
        <dbReference type="ARBA" id="ARBA00022475"/>
    </source>
</evidence>
<comment type="subcellular location">
    <subcellularLocation>
        <location evidence="1">Cell membrane</location>
        <topology evidence="1">Multi-pass membrane protein</topology>
    </subcellularLocation>
</comment>
<evidence type="ECO:0000256" key="4">
    <source>
        <dbReference type="ARBA" id="ARBA00022989"/>
    </source>
</evidence>
<gene>
    <name evidence="10" type="ORF">IAA48_06415</name>
</gene>
<evidence type="ECO:0000256" key="3">
    <source>
        <dbReference type="ARBA" id="ARBA00022692"/>
    </source>
</evidence>
<accession>A0A9D1UH18</accession>